<organism evidence="2 3">
    <name type="scientific">Desmophyllum pertusum</name>
    <dbReference type="NCBI Taxonomy" id="174260"/>
    <lineage>
        <taxon>Eukaryota</taxon>
        <taxon>Metazoa</taxon>
        <taxon>Cnidaria</taxon>
        <taxon>Anthozoa</taxon>
        <taxon>Hexacorallia</taxon>
        <taxon>Scleractinia</taxon>
        <taxon>Caryophylliina</taxon>
        <taxon>Caryophylliidae</taxon>
        <taxon>Desmophyllum</taxon>
    </lineage>
</organism>
<sequence length="446" mass="50764">MNKKRSERQTEWKDQQDELRAQEYQPFMSPTQGSANFKKLKLMEKDRNVKRRKKEDQYKQKRLESASNLLSEMLAEPVPKPTDRKPNLRYASSVNSRYSTSLTEKKKRTSERPKKLPKATLKGKRDRQESAPAKENRLPEEQYHVDSPFSEEFATRGQAQLGVRSQNTPQYDLIRTSSPATTVEHHTGRLQRENIDGDNSGVIKDDKLPTDDFWRSKSPTGAEFVTTRTYRNFAKNQPKRFKARDAAMRKTPPGGLSGYGLSGGTVAMGRTFQRTRPTDPLLPGGETLTEIDRLLEDIPDDGSTLDQERLDGIESLLEGDDELRELLSDVDWRAISKPQRGDSARPTREHSNLFDTRGRGDDWRADVVRDRRSRHAEPAVPSASRLLPEFDGDVSPWNTRESMRTSDDVAQLLADVDEAVGNMSESTGSTRSHIDWEEVDKIMGET</sequence>
<dbReference type="PANTHER" id="PTHR14492:SF4">
    <property type="entry name" value="CILIOGENESIS AND PLANAR POLARITY EFFECTOR 1"/>
    <property type="match status" value="1"/>
</dbReference>
<comment type="caution">
    <text evidence="2">The sequence shown here is derived from an EMBL/GenBank/DDBJ whole genome shotgun (WGS) entry which is preliminary data.</text>
</comment>
<dbReference type="InterPro" id="IPR028236">
    <property type="entry name" value="CPLANE1"/>
</dbReference>
<feature type="compositionally biased region" description="Basic residues" evidence="1">
    <location>
        <begin position="105"/>
        <end position="125"/>
    </location>
</feature>
<gene>
    <name evidence="2" type="ORF">OS493_019035</name>
</gene>
<evidence type="ECO:0000256" key="1">
    <source>
        <dbReference type="SAM" id="MobiDB-lite"/>
    </source>
</evidence>
<protein>
    <submittedName>
        <fullName evidence="2">Uncharacterized protein</fullName>
    </submittedName>
</protein>
<feature type="compositionally biased region" description="Basic and acidic residues" evidence="1">
    <location>
        <begin position="54"/>
        <end position="64"/>
    </location>
</feature>
<feature type="compositionally biased region" description="Basic and acidic residues" evidence="1">
    <location>
        <begin position="338"/>
        <end position="370"/>
    </location>
</feature>
<feature type="region of interest" description="Disordered" evidence="1">
    <location>
        <begin position="338"/>
        <end position="391"/>
    </location>
</feature>
<dbReference type="PANTHER" id="PTHR14492">
    <property type="entry name" value="JBTS17"/>
    <property type="match status" value="1"/>
</dbReference>
<dbReference type="AlphaFoldDB" id="A0A9W9YZT2"/>
<dbReference type="EMBL" id="MU826836">
    <property type="protein sequence ID" value="KAJ7372526.1"/>
    <property type="molecule type" value="Genomic_DNA"/>
</dbReference>
<feature type="region of interest" description="Disordered" evidence="1">
    <location>
        <begin position="239"/>
        <end position="261"/>
    </location>
</feature>
<feature type="compositionally biased region" description="Polar residues" evidence="1">
    <location>
        <begin position="90"/>
        <end position="102"/>
    </location>
</feature>
<proteinExistence type="predicted"/>
<evidence type="ECO:0000313" key="2">
    <source>
        <dbReference type="EMBL" id="KAJ7372526.1"/>
    </source>
</evidence>
<evidence type="ECO:0000313" key="3">
    <source>
        <dbReference type="Proteomes" id="UP001163046"/>
    </source>
</evidence>
<feature type="compositionally biased region" description="Polar residues" evidence="1">
    <location>
        <begin position="163"/>
        <end position="181"/>
    </location>
</feature>
<feature type="region of interest" description="Disordered" evidence="1">
    <location>
        <begin position="1"/>
        <end position="218"/>
    </location>
</feature>
<keyword evidence="3" id="KW-1185">Reference proteome</keyword>
<name>A0A9W9YZT2_9CNID</name>
<reference evidence="2" key="1">
    <citation type="submission" date="2023-01" db="EMBL/GenBank/DDBJ databases">
        <title>Genome assembly of the deep-sea coral Lophelia pertusa.</title>
        <authorList>
            <person name="Herrera S."/>
            <person name="Cordes E."/>
        </authorList>
    </citation>
    <scope>NUCLEOTIDE SEQUENCE</scope>
    <source>
        <strain evidence="2">USNM1676648</strain>
        <tissue evidence="2">Polyp</tissue>
    </source>
</reference>
<feature type="compositionally biased region" description="Basic and acidic residues" evidence="1">
    <location>
        <begin position="183"/>
        <end position="195"/>
    </location>
</feature>
<feature type="region of interest" description="Disordered" evidence="1">
    <location>
        <begin position="422"/>
        <end position="446"/>
    </location>
</feature>
<feature type="compositionally biased region" description="Basic and acidic residues" evidence="1">
    <location>
        <begin position="203"/>
        <end position="215"/>
    </location>
</feature>
<feature type="compositionally biased region" description="Basic and acidic residues" evidence="1">
    <location>
        <begin position="7"/>
        <end position="21"/>
    </location>
</feature>
<dbReference type="Proteomes" id="UP001163046">
    <property type="component" value="Unassembled WGS sequence"/>
</dbReference>
<dbReference type="OrthoDB" id="5974632at2759"/>
<accession>A0A9W9YZT2</accession>
<feature type="compositionally biased region" description="Basic and acidic residues" evidence="1">
    <location>
        <begin position="432"/>
        <end position="446"/>
    </location>
</feature>
<feature type="compositionally biased region" description="Basic and acidic residues" evidence="1">
    <location>
        <begin position="126"/>
        <end position="144"/>
    </location>
</feature>